<dbReference type="InterPro" id="IPR000115">
    <property type="entry name" value="PRibGlycinamide_synth"/>
</dbReference>
<dbReference type="AlphaFoldDB" id="A0A1S6QHE5"/>
<evidence type="ECO:0000313" key="17">
    <source>
        <dbReference type="Proteomes" id="UP000030361"/>
    </source>
</evidence>
<evidence type="ECO:0000256" key="13">
    <source>
        <dbReference type="HAMAP-Rule" id="MF_00138"/>
    </source>
</evidence>
<evidence type="ECO:0000256" key="8">
    <source>
        <dbReference type="ARBA" id="ARBA00022840"/>
    </source>
</evidence>
<dbReference type="GO" id="GO:0004637">
    <property type="term" value="F:phosphoribosylamine-glycine ligase activity"/>
    <property type="evidence" value="ECO:0007669"/>
    <property type="project" value="UniProtKB-UniRule"/>
</dbReference>
<dbReference type="OrthoDB" id="9807240at2"/>
<evidence type="ECO:0000256" key="1">
    <source>
        <dbReference type="ARBA" id="ARBA00001936"/>
    </source>
</evidence>
<dbReference type="RefSeq" id="WP_035166376.1">
    <property type="nucleotide sequence ID" value="NZ_CP018906.1"/>
</dbReference>
<dbReference type="Gene3D" id="3.30.1490.20">
    <property type="entry name" value="ATP-grasp fold, A domain"/>
    <property type="match status" value="1"/>
</dbReference>
<dbReference type="PANTHER" id="PTHR43472">
    <property type="entry name" value="PHOSPHORIBOSYLAMINE--GLYCINE LIGASE"/>
    <property type="match status" value="1"/>
</dbReference>
<comment type="catalytic activity">
    <reaction evidence="13">
        <text>5-phospho-beta-D-ribosylamine + glycine + ATP = N(1)-(5-phospho-beta-D-ribosyl)glycinamide + ADP + phosphate + H(+)</text>
        <dbReference type="Rhea" id="RHEA:17453"/>
        <dbReference type="ChEBI" id="CHEBI:15378"/>
        <dbReference type="ChEBI" id="CHEBI:30616"/>
        <dbReference type="ChEBI" id="CHEBI:43474"/>
        <dbReference type="ChEBI" id="CHEBI:57305"/>
        <dbReference type="ChEBI" id="CHEBI:58681"/>
        <dbReference type="ChEBI" id="CHEBI:143788"/>
        <dbReference type="ChEBI" id="CHEBI:456216"/>
        <dbReference type="EC" id="6.3.4.13"/>
    </reaction>
</comment>
<dbReference type="Pfam" id="PF02843">
    <property type="entry name" value="GARS_C"/>
    <property type="match status" value="1"/>
</dbReference>
<comment type="similarity">
    <text evidence="10 13">Belongs to the GARS family.</text>
</comment>
<dbReference type="InterPro" id="IPR016185">
    <property type="entry name" value="PreATP-grasp_dom_sf"/>
</dbReference>
<dbReference type="NCBIfam" id="TIGR00877">
    <property type="entry name" value="purD"/>
    <property type="match status" value="1"/>
</dbReference>
<dbReference type="InterPro" id="IPR013815">
    <property type="entry name" value="ATP_grasp_subdomain_1"/>
</dbReference>
<comment type="cofactor">
    <cofactor evidence="1">
        <name>Mn(2+)</name>
        <dbReference type="ChEBI" id="CHEBI:29035"/>
    </cofactor>
</comment>
<dbReference type="UniPathway" id="UPA00074">
    <property type="reaction ID" value="UER00125"/>
</dbReference>
<dbReference type="SUPFAM" id="SSF51246">
    <property type="entry name" value="Rudiment single hybrid motif"/>
    <property type="match status" value="1"/>
</dbReference>
<keyword evidence="9" id="KW-0464">Manganese</keyword>
<evidence type="ECO:0000256" key="4">
    <source>
        <dbReference type="ARBA" id="ARBA00013255"/>
    </source>
</evidence>
<dbReference type="Proteomes" id="UP000030361">
    <property type="component" value="Chromosome"/>
</dbReference>
<dbReference type="Pfam" id="PF01071">
    <property type="entry name" value="GARS_A"/>
    <property type="match status" value="1"/>
</dbReference>
<keyword evidence="6 14" id="KW-0547">Nucleotide-binding</keyword>
<dbReference type="InterPro" id="IPR011054">
    <property type="entry name" value="Rudment_hybrid_motif"/>
</dbReference>
<dbReference type="Gene3D" id="3.40.50.20">
    <property type="match status" value="1"/>
</dbReference>
<evidence type="ECO:0000256" key="7">
    <source>
        <dbReference type="ARBA" id="ARBA00022755"/>
    </source>
</evidence>
<dbReference type="SMART" id="SM01209">
    <property type="entry name" value="GARS_A"/>
    <property type="match status" value="1"/>
</dbReference>
<organism evidence="16 17">
    <name type="scientific">Lentilactobacillus curieae</name>
    <dbReference type="NCBI Taxonomy" id="1138822"/>
    <lineage>
        <taxon>Bacteria</taxon>
        <taxon>Bacillati</taxon>
        <taxon>Bacillota</taxon>
        <taxon>Bacilli</taxon>
        <taxon>Lactobacillales</taxon>
        <taxon>Lactobacillaceae</taxon>
        <taxon>Lentilactobacillus</taxon>
    </lineage>
</organism>
<dbReference type="PROSITE" id="PS50975">
    <property type="entry name" value="ATP_GRASP"/>
    <property type="match status" value="1"/>
</dbReference>
<dbReference type="GO" id="GO:0046872">
    <property type="term" value="F:metal ion binding"/>
    <property type="evidence" value="ECO:0007669"/>
    <property type="project" value="InterPro"/>
</dbReference>
<sequence>MAKVLVIGSGAREHALAQTFLKSPQVTDVFCAPGNPGMVRDNIQTIDIAELDFDGLVEFAKDKLINLTFVGPEVPLAKGVVDAFEAAGLTVFGPNKDAARLESDKDFAKHFMLLNGIPTAQFGSFTDSATALKFATKLGFPVVVKQIGLAAGKGVAIVNNQTDLEAAINDAISKDGRVLLEEFIDGEEFSMMVLLGKNDRVIFPVSQDHKKIFAGDKGPNTGGMGAYSPVPHIDDSLIRITERTIVDPTIKGIKAQHLDFNGVIYIGCILDHGVPKVIEYNLRFGDPETQVLLPQLKSDFYQLTMDLIAGNPVKTEFQHDGFYLGVVVSAPGYPEKPEQSIPMPDLPKNVVFAGVQKNANQLVSHGGRIFTIVDHADSLKNAQQKVYAELAEIDLSKFYYREDIGYRDI</sequence>
<dbReference type="GO" id="GO:0005524">
    <property type="term" value="F:ATP binding"/>
    <property type="evidence" value="ECO:0007669"/>
    <property type="project" value="UniProtKB-UniRule"/>
</dbReference>
<gene>
    <name evidence="13" type="primary">purD</name>
    <name evidence="16" type="ORF">PL11_003360</name>
</gene>
<evidence type="ECO:0000259" key="15">
    <source>
        <dbReference type="PROSITE" id="PS50975"/>
    </source>
</evidence>
<reference evidence="16 17" key="1">
    <citation type="journal article" date="2015" name="Genome Announc.">
        <title>Genome Sequence of Lactobacillus curieae CCTCC M 2011381T, a Novel Producer of Gamma-aminobutyric Acid.</title>
        <authorList>
            <person name="Wang Y."/>
            <person name="Wang Y."/>
            <person name="Lang C."/>
            <person name="Wei D."/>
            <person name="Xu P."/>
            <person name="Xie J."/>
        </authorList>
    </citation>
    <scope>NUCLEOTIDE SEQUENCE [LARGE SCALE GENOMIC DNA]</scope>
    <source>
        <strain evidence="16 17">CCTCC M 2011381</strain>
    </source>
</reference>
<keyword evidence="5 13" id="KW-0436">Ligase</keyword>
<proteinExistence type="inferred from homology"/>
<dbReference type="KEGG" id="lcu:PL11_003360"/>
<protein>
    <recommendedName>
        <fullName evidence="4 13">Phosphoribosylamine--glycine ligase</fullName>
        <ecNumber evidence="4 13">6.3.4.13</ecNumber>
    </recommendedName>
    <alternativeName>
        <fullName evidence="13">GARS</fullName>
    </alternativeName>
    <alternativeName>
        <fullName evidence="11 13">Glycinamide ribonucleotide synthetase</fullName>
    </alternativeName>
    <alternativeName>
        <fullName evidence="12 13">Phosphoribosylglycinamide synthetase</fullName>
    </alternativeName>
</protein>
<evidence type="ECO:0000256" key="11">
    <source>
        <dbReference type="ARBA" id="ARBA00042242"/>
    </source>
</evidence>
<keyword evidence="7 13" id="KW-0658">Purine biosynthesis</keyword>
<dbReference type="GO" id="GO:0009113">
    <property type="term" value="P:purine nucleobase biosynthetic process"/>
    <property type="evidence" value="ECO:0007669"/>
    <property type="project" value="InterPro"/>
</dbReference>
<feature type="domain" description="ATP-grasp" evidence="15">
    <location>
        <begin position="109"/>
        <end position="309"/>
    </location>
</feature>
<keyword evidence="8 14" id="KW-0067">ATP-binding</keyword>
<evidence type="ECO:0000256" key="6">
    <source>
        <dbReference type="ARBA" id="ARBA00022741"/>
    </source>
</evidence>
<dbReference type="PROSITE" id="PS00184">
    <property type="entry name" value="GARS"/>
    <property type="match status" value="1"/>
</dbReference>
<dbReference type="InterPro" id="IPR020560">
    <property type="entry name" value="PRibGlycinamide_synth_C-dom"/>
</dbReference>
<evidence type="ECO:0000256" key="3">
    <source>
        <dbReference type="ARBA" id="ARBA00005174"/>
    </source>
</evidence>
<evidence type="ECO:0000256" key="2">
    <source>
        <dbReference type="ARBA" id="ARBA00001946"/>
    </source>
</evidence>
<evidence type="ECO:0000256" key="5">
    <source>
        <dbReference type="ARBA" id="ARBA00022598"/>
    </source>
</evidence>
<dbReference type="SMART" id="SM01210">
    <property type="entry name" value="GARS_C"/>
    <property type="match status" value="1"/>
</dbReference>
<dbReference type="InterPro" id="IPR020562">
    <property type="entry name" value="PRibGlycinamide_synth_N"/>
</dbReference>
<dbReference type="SUPFAM" id="SSF56059">
    <property type="entry name" value="Glutathione synthetase ATP-binding domain-like"/>
    <property type="match status" value="1"/>
</dbReference>
<dbReference type="EC" id="6.3.4.13" evidence="4 13"/>
<dbReference type="InterPro" id="IPR020561">
    <property type="entry name" value="PRibGlycinamid_synth_ATP-grasp"/>
</dbReference>
<evidence type="ECO:0000313" key="16">
    <source>
        <dbReference type="EMBL" id="AQW21023.1"/>
    </source>
</evidence>
<dbReference type="InterPro" id="IPR020559">
    <property type="entry name" value="PRibGlycinamide_synth_CS"/>
</dbReference>
<evidence type="ECO:0000256" key="9">
    <source>
        <dbReference type="ARBA" id="ARBA00023211"/>
    </source>
</evidence>
<dbReference type="HAMAP" id="MF_00138">
    <property type="entry name" value="GARS"/>
    <property type="match status" value="1"/>
</dbReference>
<dbReference type="Gene3D" id="3.30.470.20">
    <property type="entry name" value="ATP-grasp fold, B domain"/>
    <property type="match status" value="1"/>
</dbReference>
<accession>A0A1S6QHE5</accession>
<comment type="cofactor">
    <cofactor evidence="2">
        <name>Mg(2+)</name>
        <dbReference type="ChEBI" id="CHEBI:18420"/>
    </cofactor>
</comment>
<dbReference type="eggNOG" id="COG0151">
    <property type="taxonomic scope" value="Bacteria"/>
</dbReference>
<name>A0A1S6QHE5_9LACO</name>
<dbReference type="EMBL" id="CP018906">
    <property type="protein sequence ID" value="AQW21023.1"/>
    <property type="molecule type" value="Genomic_DNA"/>
</dbReference>
<keyword evidence="17" id="KW-1185">Reference proteome</keyword>
<dbReference type="Gene3D" id="3.90.600.10">
    <property type="entry name" value="Phosphoribosylglycinamide synthetase, C-terminal domain"/>
    <property type="match status" value="1"/>
</dbReference>
<dbReference type="InterPro" id="IPR011761">
    <property type="entry name" value="ATP-grasp"/>
</dbReference>
<dbReference type="InterPro" id="IPR037123">
    <property type="entry name" value="PRibGlycinamide_synth_C_sf"/>
</dbReference>
<dbReference type="GO" id="GO:0006189">
    <property type="term" value="P:'de novo' IMP biosynthetic process"/>
    <property type="evidence" value="ECO:0007669"/>
    <property type="project" value="UniProtKB-UniRule"/>
</dbReference>
<evidence type="ECO:0000256" key="14">
    <source>
        <dbReference type="PROSITE-ProRule" id="PRU00409"/>
    </source>
</evidence>
<evidence type="ECO:0000256" key="10">
    <source>
        <dbReference type="ARBA" id="ARBA00038345"/>
    </source>
</evidence>
<dbReference type="SUPFAM" id="SSF52440">
    <property type="entry name" value="PreATP-grasp domain"/>
    <property type="match status" value="1"/>
</dbReference>
<evidence type="ECO:0000256" key="12">
    <source>
        <dbReference type="ARBA" id="ARBA00042864"/>
    </source>
</evidence>
<comment type="pathway">
    <text evidence="3 13">Purine metabolism; IMP biosynthesis via de novo pathway; N(1)-(5-phospho-D-ribosyl)glycinamide from 5-phospho-alpha-D-ribose 1-diphosphate: step 2/2.</text>
</comment>
<dbReference type="Pfam" id="PF02844">
    <property type="entry name" value="GARS_N"/>
    <property type="match status" value="1"/>
</dbReference>
<dbReference type="PANTHER" id="PTHR43472:SF1">
    <property type="entry name" value="PHOSPHORIBOSYLAMINE--GLYCINE LIGASE, CHLOROPLASTIC"/>
    <property type="match status" value="1"/>
</dbReference>